<dbReference type="OrthoDB" id="422086at2759"/>
<evidence type="ECO:0000256" key="3">
    <source>
        <dbReference type="ARBA" id="ARBA00022989"/>
    </source>
</evidence>
<keyword evidence="5" id="KW-0489">Methyltransferase</keyword>
<dbReference type="Pfam" id="PF04140">
    <property type="entry name" value="ICMT"/>
    <property type="match status" value="1"/>
</dbReference>
<feature type="transmembrane region" description="Helical" evidence="5">
    <location>
        <begin position="6"/>
        <end position="24"/>
    </location>
</feature>
<reference evidence="6" key="1">
    <citation type="submission" date="2021-06" db="EMBL/GenBank/DDBJ databases">
        <authorList>
            <person name="Hodson N. C."/>
            <person name="Mongue J. A."/>
            <person name="Jaron S. K."/>
        </authorList>
    </citation>
    <scope>NUCLEOTIDE SEQUENCE</scope>
</reference>
<gene>
    <name evidence="6" type="ORF">AFUS01_LOCUS44329</name>
</gene>
<proteinExistence type="inferred from homology"/>
<dbReference type="InterPro" id="IPR007269">
    <property type="entry name" value="ICMT_MeTrfase"/>
</dbReference>
<accession>A0A8J2LJW6</accession>
<dbReference type="GO" id="GO:0005789">
    <property type="term" value="C:endoplasmic reticulum membrane"/>
    <property type="evidence" value="ECO:0007669"/>
    <property type="project" value="UniProtKB-SubCell"/>
</dbReference>
<evidence type="ECO:0000256" key="2">
    <source>
        <dbReference type="ARBA" id="ARBA00022692"/>
    </source>
</evidence>
<dbReference type="EMBL" id="CAJVCH010570425">
    <property type="protein sequence ID" value="CAG7834880.1"/>
    <property type="molecule type" value="Genomic_DNA"/>
</dbReference>
<dbReference type="PANTHER" id="PTHR12714">
    <property type="entry name" value="PROTEIN-S ISOPRENYLCYSTEINE O-METHYLTRANSFERASE"/>
    <property type="match status" value="1"/>
</dbReference>
<sequence length="177" mass="20078">MKMHVILRSYLLGFGFSIGQLLVWKTVDRAFGSYLSILCCFHYSEFLVTSIINPSALSLDSFLLNHSVEYGIAAGASWLEYAIELCLFPGLKLCQWPMKIGLFFCIAGELLRKGAMLTAWSNFTHLVRETRVEGHKLVTHGIFSLCRHPSYAGWFWWSIGTQVCPKEFIKSISIVET</sequence>
<comment type="similarity">
    <text evidence="5">Belongs to the class VI-like SAM-binding methyltransferase superfamily. Isoprenylcysteine carboxyl methyltransferase family.</text>
</comment>
<comment type="subcellular location">
    <subcellularLocation>
        <location evidence="5">Endoplasmic reticulum membrane</location>
        <topology evidence="5">Multi-pass membrane protein</topology>
    </subcellularLocation>
    <subcellularLocation>
        <location evidence="1">Membrane</location>
        <topology evidence="1">Multi-pass membrane protein</topology>
    </subcellularLocation>
</comment>
<dbReference type="GO" id="GO:0004671">
    <property type="term" value="F:protein C-terminal S-isoprenylcysteine carboxyl O-methyltransferase activity"/>
    <property type="evidence" value="ECO:0007669"/>
    <property type="project" value="UniProtKB-EC"/>
</dbReference>
<name>A0A8J2LJW6_9HEXA</name>
<evidence type="ECO:0000256" key="5">
    <source>
        <dbReference type="RuleBase" id="RU362022"/>
    </source>
</evidence>
<dbReference type="AlphaFoldDB" id="A0A8J2LJW6"/>
<evidence type="ECO:0000313" key="6">
    <source>
        <dbReference type="EMBL" id="CAG7834880.1"/>
    </source>
</evidence>
<comment type="caution">
    <text evidence="6">The sequence shown here is derived from an EMBL/GenBank/DDBJ whole genome shotgun (WGS) entry which is preliminary data.</text>
</comment>
<protein>
    <recommendedName>
        <fullName evidence="5">Protein-S-isoprenylcysteine O-methyltransferase</fullName>
        <ecNumber evidence="5">2.1.1.100</ecNumber>
    </recommendedName>
</protein>
<keyword evidence="5" id="KW-0256">Endoplasmic reticulum</keyword>
<dbReference type="EC" id="2.1.1.100" evidence="5"/>
<evidence type="ECO:0000313" key="7">
    <source>
        <dbReference type="Proteomes" id="UP000708208"/>
    </source>
</evidence>
<dbReference type="Proteomes" id="UP000708208">
    <property type="component" value="Unassembled WGS sequence"/>
</dbReference>
<evidence type="ECO:0000256" key="4">
    <source>
        <dbReference type="ARBA" id="ARBA00023136"/>
    </source>
</evidence>
<keyword evidence="7" id="KW-1185">Reference proteome</keyword>
<keyword evidence="3 5" id="KW-1133">Transmembrane helix</keyword>
<dbReference type="GO" id="GO:0032259">
    <property type="term" value="P:methylation"/>
    <property type="evidence" value="ECO:0007669"/>
    <property type="project" value="UniProtKB-KW"/>
</dbReference>
<keyword evidence="5" id="KW-0808">Transferase</keyword>
<keyword evidence="4 5" id="KW-0472">Membrane</keyword>
<dbReference type="PANTHER" id="PTHR12714:SF9">
    <property type="entry name" value="PROTEIN-S-ISOPRENYLCYSTEINE O-METHYLTRANSFERASE"/>
    <property type="match status" value="1"/>
</dbReference>
<evidence type="ECO:0000256" key="1">
    <source>
        <dbReference type="ARBA" id="ARBA00004141"/>
    </source>
</evidence>
<comment type="catalytic activity">
    <reaction evidence="5">
        <text>[protein]-C-terminal S-[(2E,6E)-farnesyl]-L-cysteine + S-adenosyl-L-methionine = [protein]-C-terminal S-[(2E,6E)-farnesyl]-L-cysteine methyl ester + S-adenosyl-L-homocysteine</text>
        <dbReference type="Rhea" id="RHEA:21672"/>
        <dbReference type="Rhea" id="RHEA-COMP:12125"/>
        <dbReference type="Rhea" id="RHEA-COMP:12126"/>
        <dbReference type="ChEBI" id="CHEBI:57856"/>
        <dbReference type="ChEBI" id="CHEBI:59789"/>
        <dbReference type="ChEBI" id="CHEBI:90510"/>
        <dbReference type="ChEBI" id="CHEBI:90511"/>
        <dbReference type="EC" id="2.1.1.100"/>
    </reaction>
</comment>
<comment type="caution">
    <text evidence="5">Lacks conserved residue(s) required for the propagation of feature annotation.</text>
</comment>
<organism evidence="6 7">
    <name type="scientific">Allacma fusca</name>
    <dbReference type="NCBI Taxonomy" id="39272"/>
    <lineage>
        <taxon>Eukaryota</taxon>
        <taxon>Metazoa</taxon>
        <taxon>Ecdysozoa</taxon>
        <taxon>Arthropoda</taxon>
        <taxon>Hexapoda</taxon>
        <taxon>Collembola</taxon>
        <taxon>Symphypleona</taxon>
        <taxon>Sminthuridae</taxon>
        <taxon>Allacma</taxon>
    </lineage>
</organism>
<keyword evidence="2 5" id="KW-0812">Transmembrane</keyword>
<keyword evidence="5" id="KW-0949">S-adenosyl-L-methionine</keyword>